<organism evidence="2 3">
    <name type="scientific">Candidatus Avoscillospira avistercoris</name>
    <dbReference type="NCBI Taxonomy" id="2840707"/>
    <lineage>
        <taxon>Bacteria</taxon>
        <taxon>Bacillati</taxon>
        <taxon>Bacillota</taxon>
        <taxon>Clostridia</taxon>
        <taxon>Eubacteriales</taxon>
        <taxon>Oscillospiraceae</taxon>
        <taxon>Oscillospiraceae incertae sedis</taxon>
        <taxon>Candidatus Avoscillospira</taxon>
    </lineage>
</organism>
<proteinExistence type="predicted"/>
<sequence length="33" mass="3601">MKSNNNAVIPEAREALDKFKMEAASDLRVPAPS</sequence>
<dbReference type="GO" id="GO:0003690">
    <property type="term" value="F:double-stranded DNA binding"/>
    <property type="evidence" value="ECO:0007669"/>
    <property type="project" value="InterPro"/>
</dbReference>
<evidence type="ECO:0000313" key="2">
    <source>
        <dbReference type="EMBL" id="HIS65333.1"/>
    </source>
</evidence>
<accession>A0A9D1JU28</accession>
<dbReference type="GO" id="GO:0006265">
    <property type="term" value="P:DNA topological change"/>
    <property type="evidence" value="ECO:0007669"/>
    <property type="project" value="InterPro"/>
</dbReference>
<comment type="caution">
    <text evidence="2">The sequence shown here is derived from an EMBL/GenBank/DDBJ whole genome shotgun (WGS) entry which is preliminary data.</text>
</comment>
<comment type="function">
    <text evidence="1">SASP are bound to spore DNA. They are double-stranded DNA-binding proteins that cause DNA to change to an a-like conformation. They protect the DNA backbone from chemical and enzymatic cleavage and are thus involved in dormant spore's high resistance to UV light.</text>
</comment>
<dbReference type="EMBL" id="DVJJ01000121">
    <property type="protein sequence ID" value="HIS65333.1"/>
    <property type="molecule type" value="Genomic_DNA"/>
</dbReference>
<name>A0A9D1JU28_9FIRM</name>
<dbReference type="Proteomes" id="UP000886741">
    <property type="component" value="Unassembled WGS sequence"/>
</dbReference>
<protein>
    <submittedName>
        <fullName evidence="2">Small, acid-soluble spore protein, alpha/beta type</fullName>
    </submittedName>
</protein>
<gene>
    <name evidence="2" type="ORF">IAA83_08190</name>
</gene>
<dbReference type="InterPro" id="IPR038300">
    <property type="entry name" value="SASP_sf_alpha/beta"/>
</dbReference>
<reference evidence="2" key="2">
    <citation type="journal article" date="2021" name="PeerJ">
        <title>Extensive microbial diversity within the chicken gut microbiome revealed by metagenomics and culture.</title>
        <authorList>
            <person name="Gilroy R."/>
            <person name="Ravi A."/>
            <person name="Getino M."/>
            <person name="Pursley I."/>
            <person name="Horton D.L."/>
            <person name="Alikhan N.F."/>
            <person name="Baker D."/>
            <person name="Gharbi K."/>
            <person name="Hall N."/>
            <person name="Watson M."/>
            <person name="Adriaenssens E.M."/>
            <person name="Foster-Nyarko E."/>
            <person name="Jarju S."/>
            <person name="Secka A."/>
            <person name="Antonio M."/>
            <person name="Oren A."/>
            <person name="Chaudhuri R.R."/>
            <person name="La Ragione R."/>
            <person name="Hildebrand F."/>
            <person name="Pallen M.J."/>
        </authorList>
    </citation>
    <scope>NUCLEOTIDE SEQUENCE</scope>
    <source>
        <strain evidence="2">ChiBcec16-1751</strain>
    </source>
</reference>
<dbReference type="AlphaFoldDB" id="A0A9D1JU28"/>
<dbReference type="InterPro" id="IPR001448">
    <property type="entry name" value="SASP_alpha/beta-type"/>
</dbReference>
<dbReference type="Pfam" id="PF00269">
    <property type="entry name" value="SASP"/>
    <property type="match status" value="1"/>
</dbReference>
<dbReference type="Gene3D" id="6.10.10.80">
    <property type="entry name" value="Small, acid-soluble spore protein, alpha/beta type-like"/>
    <property type="match status" value="1"/>
</dbReference>
<evidence type="ECO:0000313" key="3">
    <source>
        <dbReference type="Proteomes" id="UP000886741"/>
    </source>
</evidence>
<evidence type="ECO:0000256" key="1">
    <source>
        <dbReference type="ARBA" id="ARBA00003863"/>
    </source>
</evidence>
<reference evidence="2" key="1">
    <citation type="submission" date="2020-10" db="EMBL/GenBank/DDBJ databases">
        <authorList>
            <person name="Gilroy R."/>
        </authorList>
    </citation>
    <scope>NUCLEOTIDE SEQUENCE</scope>
    <source>
        <strain evidence="2">ChiBcec16-1751</strain>
    </source>
</reference>